<dbReference type="InterPro" id="IPR011335">
    <property type="entry name" value="Restrct_endonuc-II-like"/>
</dbReference>
<name>A0AA38LV87_9TREE</name>
<dbReference type="InterPro" id="IPR010994">
    <property type="entry name" value="RuvA_2-like"/>
</dbReference>
<dbReference type="InterPro" id="IPR047260">
    <property type="entry name" value="ERCC1-like_central_dom"/>
</dbReference>
<evidence type="ECO:0000256" key="5">
    <source>
        <dbReference type="ARBA" id="ARBA00023204"/>
    </source>
</evidence>
<protein>
    <submittedName>
        <fullName evidence="8">Restriction endonuclease type II-like protein</fullName>
    </submittedName>
</protein>
<dbReference type="GO" id="GO:0070522">
    <property type="term" value="C:ERCC4-ERCC1 complex"/>
    <property type="evidence" value="ECO:0007669"/>
    <property type="project" value="TreeGrafter"/>
</dbReference>
<dbReference type="GO" id="GO:0003697">
    <property type="term" value="F:single-stranded DNA binding"/>
    <property type="evidence" value="ECO:0007669"/>
    <property type="project" value="TreeGrafter"/>
</dbReference>
<dbReference type="Pfam" id="PF03834">
    <property type="entry name" value="Rad10"/>
    <property type="match status" value="1"/>
</dbReference>
<keyword evidence="6" id="KW-0539">Nucleus</keyword>
<evidence type="ECO:0000256" key="2">
    <source>
        <dbReference type="ARBA" id="ARBA00008283"/>
    </source>
</evidence>
<keyword evidence="8" id="KW-0540">Nuclease</keyword>
<dbReference type="EMBL" id="JAKWFO010000005">
    <property type="protein sequence ID" value="KAI9636915.1"/>
    <property type="molecule type" value="Genomic_DNA"/>
</dbReference>
<dbReference type="Proteomes" id="UP001164286">
    <property type="component" value="Unassembled WGS sequence"/>
</dbReference>
<dbReference type="GO" id="GO:0004519">
    <property type="term" value="F:endonuclease activity"/>
    <property type="evidence" value="ECO:0007669"/>
    <property type="project" value="UniProtKB-KW"/>
</dbReference>
<keyword evidence="4" id="KW-0238">DNA-binding</keyword>
<dbReference type="NCBIfam" id="TIGR00597">
    <property type="entry name" value="rad10"/>
    <property type="match status" value="1"/>
</dbReference>
<dbReference type="InterPro" id="IPR004579">
    <property type="entry name" value="ERCC1/RAD10/SWI10"/>
</dbReference>
<feature type="domain" description="ERCC1-like central" evidence="7">
    <location>
        <begin position="1"/>
        <end position="106"/>
    </location>
</feature>
<evidence type="ECO:0000256" key="6">
    <source>
        <dbReference type="ARBA" id="ARBA00023242"/>
    </source>
</evidence>
<dbReference type="GO" id="GO:0070914">
    <property type="term" value="P:UV-damage excision repair"/>
    <property type="evidence" value="ECO:0007669"/>
    <property type="project" value="TreeGrafter"/>
</dbReference>
<dbReference type="SUPFAM" id="SSF47781">
    <property type="entry name" value="RuvA domain 2-like"/>
    <property type="match status" value="1"/>
</dbReference>
<dbReference type="GO" id="GO:0003684">
    <property type="term" value="F:damaged DNA binding"/>
    <property type="evidence" value="ECO:0007669"/>
    <property type="project" value="InterPro"/>
</dbReference>
<dbReference type="GO" id="GO:0006302">
    <property type="term" value="P:double-strand break repair"/>
    <property type="evidence" value="ECO:0007669"/>
    <property type="project" value="UniProtKB-ARBA"/>
</dbReference>
<comment type="subcellular location">
    <subcellularLocation>
        <location evidence="1">Nucleus</location>
    </subcellularLocation>
</comment>
<dbReference type="PANTHER" id="PTHR12749:SF0">
    <property type="entry name" value="DNA EXCISION REPAIR PROTEIN ERCC-1"/>
    <property type="match status" value="1"/>
</dbReference>
<evidence type="ECO:0000259" key="7">
    <source>
        <dbReference type="Pfam" id="PF03834"/>
    </source>
</evidence>
<feature type="non-terminal residue" evidence="8">
    <location>
        <position position="186"/>
    </location>
</feature>
<comment type="caution">
    <text evidence="8">The sequence shown here is derived from an EMBL/GenBank/DDBJ whole genome shotgun (WGS) entry which is preliminary data.</text>
</comment>
<comment type="similarity">
    <text evidence="2">Belongs to the ERCC1/RAD10/SWI10 family.</text>
</comment>
<evidence type="ECO:0000313" key="9">
    <source>
        <dbReference type="Proteomes" id="UP001164286"/>
    </source>
</evidence>
<evidence type="ECO:0000256" key="1">
    <source>
        <dbReference type="ARBA" id="ARBA00004123"/>
    </source>
</evidence>
<evidence type="ECO:0000256" key="4">
    <source>
        <dbReference type="ARBA" id="ARBA00023125"/>
    </source>
</evidence>
<dbReference type="SUPFAM" id="SSF52980">
    <property type="entry name" value="Restriction endonuclease-like"/>
    <property type="match status" value="1"/>
</dbReference>
<gene>
    <name evidence="8" type="ORF">MKK02DRAFT_13756</name>
</gene>
<keyword evidence="9" id="KW-1185">Reference proteome</keyword>
<dbReference type="AlphaFoldDB" id="A0AA38LV87"/>
<keyword evidence="3" id="KW-0227">DNA damage</keyword>
<dbReference type="FunFam" id="3.40.50.10130:FF:000001">
    <property type="entry name" value="DNA excision repair protein ERCC-1"/>
    <property type="match status" value="1"/>
</dbReference>
<dbReference type="PANTHER" id="PTHR12749">
    <property type="entry name" value="EXCISION REPAIR CROSS-COMPLEMENTING 1 ERCC1"/>
    <property type="match status" value="1"/>
</dbReference>
<dbReference type="Gene3D" id="3.40.50.10130">
    <property type="match status" value="1"/>
</dbReference>
<reference evidence="8" key="1">
    <citation type="journal article" date="2022" name="G3 (Bethesda)">
        <title>High quality genome of the basidiomycete yeast Dioszegia hungarica PDD-24b-2 isolated from cloud water.</title>
        <authorList>
            <person name="Jarrige D."/>
            <person name="Haridas S."/>
            <person name="Bleykasten-Grosshans C."/>
            <person name="Joly M."/>
            <person name="Nadalig T."/>
            <person name="Sancelme M."/>
            <person name="Vuilleumier S."/>
            <person name="Grigoriev I.V."/>
            <person name="Amato P."/>
            <person name="Bringel F."/>
        </authorList>
    </citation>
    <scope>NUCLEOTIDE SEQUENCE</scope>
    <source>
        <strain evidence="8">PDD-24b-2</strain>
    </source>
</reference>
<dbReference type="GeneID" id="77724734"/>
<proteinExistence type="inferred from homology"/>
<evidence type="ECO:0000256" key="3">
    <source>
        <dbReference type="ARBA" id="ARBA00022763"/>
    </source>
</evidence>
<evidence type="ECO:0000313" key="8">
    <source>
        <dbReference type="EMBL" id="KAI9636915.1"/>
    </source>
</evidence>
<keyword evidence="8" id="KW-0378">Hydrolase</keyword>
<keyword evidence="5" id="KW-0234">DNA repair</keyword>
<accession>A0AA38LV87</accession>
<dbReference type="GO" id="GO:0000110">
    <property type="term" value="C:nucleotide-excision repair factor 1 complex"/>
    <property type="evidence" value="ECO:0007669"/>
    <property type="project" value="TreeGrafter"/>
</dbReference>
<dbReference type="Gene3D" id="1.10.150.20">
    <property type="entry name" value="5' to 3' exonuclease, C-terminal subdomain"/>
    <property type="match status" value="1"/>
</dbReference>
<keyword evidence="8" id="KW-0255">Endonuclease</keyword>
<organism evidence="8 9">
    <name type="scientific">Dioszegia hungarica</name>
    <dbReference type="NCBI Taxonomy" id="4972"/>
    <lineage>
        <taxon>Eukaryota</taxon>
        <taxon>Fungi</taxon>
        <taxon>Dikarya</taxon>
        <taxon>Basidiomycota</taxon>
        <taxon>Agaricomycotina</taxon>
        <taxon>Tremellomycetes</taxon>
        <taxon>Tremellales</taxon>
        <taxon>Bulleribasidiaceae</taxon>
        <taxon>Dioszegia</taxon>
    </lineage>
</organism>
<dbReference type="GO" id="GO:0006312">
    <property type="term" value="P:mitotic recombination"/>
    <property type="evidence" value="ECO:0007669"/>
    <property type="project" value="TreeGrafter"/>
</dbReference>
<sequence length="186" mass="20902">RGNPVLKAIKNVPQELGDIPADYQVGTHTGVLFLSLKYHRLHPEYIHGRIEKMRNIYNLRVLIILCDVSEHQQSLRELTKIAIVNNLSTIVAWSNDEIAQYLTTFKQFEHKSADTLKEKVHQTYHDQLQHVLTSGKKVNKTDAVNLASQFGSFASMSAKSPQILAGVKGLGKAKVDTLHDAFSKPF</sequence>
<feature type="non-terminal residue" evidence="8">
    <location>
        <position position="1"/>
    </location>
</feature>
<dbReference type="CDD" id="cd22325">
    <property type="entry name" value="ERCC1_C-like"/>
    <property type="match status" value="1"/>
</dbReference>
<dbReference type="RefSeq" id="XP_052946692.1">
    <property type="nucleotide sequence ID" value="XM_053085533.1"/>
</dbReference>